<dbReference type="AlphaFoldDB" id="A0A813XFS7"/>
<proteinExistence type="predicted"/>
<feature type="non-terminal residue" evidence="1">
    <location>
        <position position="51"/>
    </location>
</feature>
<reference evidence="1" key="1">
    <citation type="submission" date="2021-02" db="EMBL/GenBank/DDBJ databases">
        <authorList>
            <person name="Nowell W R."/>
        </authorList>
    </citation>
    <scope>NUCLEOTIDE SEQUENCE</scope>
</reference>
<sequence>MNSDQATLPDDTVAQKVCHLLGILGTDFLRSFLKPILPVARDFVIKTQAHQ</sequence>
<dbReference type="EMBL" id="CAJNOU010000110">
    <property type="protein sequence ID" value="CAF0869468.1"/>
    <property type="molecule type" value="Genomic_DNA"/>
</dbReference>
<evidence type="ECO:0000313" key="2">
    <source>
        <dbReference type="Proteomes" id="UP000663889"/>
    </source>
</evidence>
<organism evidence="1 2">
    <name type="scientific">Rotaria sordida</name>
    <dbReference type="NCBI Taxonomy" id="392033"/>
    <lineage>
        <taxon>Eukaryota</taxon>
        <taxon>Metazoa</taxon>
        <taxon>Spiralia</taxon>
        <taxon>Gnathifera</taxon>
        <taxon>Rotifera</taxon>
        <taxon>Eurotatoria</taxon>
        <taxon>Bdelloidea</taxon>
        <taxon>Philodinida</taxon>
        <taxon>Philodinidae</taxon>
        <taxon>Rotaria</taxon>
    </lineage>
</organism>
<protein>
    <submittedName>
        <fullName evidence="1">Uncharacterized protein</fullName>
    </submittedName>
</protein>
<name>A0A813XFS7_9BILA</name>
<dbReference type="Proteomes" id="UP000663889">
    <property type="component" value="Unassembled WGS sequence"/>
</dbReference>
<accession>A0A813XFS7</accession>
<evidence type="ECO:0000313" key="1">
    <source>
        <dbReference type="EMBL" id="CAF0869468.1"/>
    </source>
</evidence>
<comment type="caution">
    <text evidence="1">The sequence shown here is derived from an EMBL/GenBank/DDBJ whole genome shotgun (WGS) entry which is preliminary data.</text>
</comment>
<gene>
    <name evidence="1" type="ORF">SEV965_LOCUS4038</name>
</gene>